<name>A0A8X7UNS1_BRACI</name>
<dbReference type="Gene3D" id="3.40.50.300">
    <property type="entry name" value="P-loop containing nucleotide triphosphate hydrolases"/>
    <property type="match status" value="1"/>
</dbReference>
<proteinExistence type="predicted"/>
<dbReference type="Proteomes" id="UP000886595">
    <property type="component" value="Unassembled WGS sequence"/>
</dbReference>
<gene>
    <name evidence="1" type="ORF">Bca52824_054036</name>
</gene>
<comment type="caution">
    <text evidence="1">The sequence shown here is derived from an EMBL/GenBank/DDBJ whole genome shotgun (WGS) entry which is preliminary data.</text>
</comment>
<protein>
    <submittedName>
        <fullName evidence="1">Uncharacterized protein</fullName>
    </submittedName>
</protein>
<sequence length="76" mass="8434">MMEQEIMEANNYPQSLLFLERPVVFLYEAGFGSKRFSSRSGVIGITQARCVAVLATTKRVAHEIGVRLGRVVVFAS</sequence>
<reference evidence="1 2" key="1">
    <citation type="submission" date="2020-02" db="EMBL/GenBank/DDBJ databases">
        <authorList>
            <person name="Ma Q."/>
            <person name="Huang Y."/>
            <person name="Song X."/>
            <person name="Pei D."/>
        </authorList>
    </citation>
    <scope>NUCLEOTIDE SEQUENCE [LARGE SCALE GENOMIC DNA]</scope>
    <source>
        <strain evidence="1">Sxm20200214</strain>
        <tissue evidence="1">Leaf</tissue>
    </source>
</reference>
<dbReference type="EMBL" id="JAAMPC010000011">
    <property type="protein sequence ID" value="KAG2282816.1"/>
    <property type="molecule type" value="Genomic_DNA"/>
</dbReference>
<organism evidence="1 2">
    <name type="scientific">Brassica carinata</name>
    <name type="common">Ethiopian mustard</name>
    <name type="synonym">Abyssinian cabbage</name>
    <dbReference type="NCBI Taxonomy" id="52824"/>
    <lineage>
        <taxon>Eukaryota</taxon>
        <taxon>Viridiplantae</taxon>
        <taxon>Streptophyta</taxon>
        <taxon>Embryophyta</taxon>
        <taxon>Tracheophyta</taxon>
        <taxon>Spermatophyta</taxon>
        <taxon>Magnoliopsida</taxon>
        <taxon>eudicotyledons</taxon>
        <taxon>Gunneridae</taxon>
        <taxon>Pentapetalae</taxon>
        <taxon>rosids</taxon>
        <taxon>malvids</taxon>
        <taxon>Brassicales</taxon>
        <taxon>Brassicaceae</taxon>
        <taxon>Brassiceae</taxon>
        <taxon>Brassica</taxon>
    </lineage>
</organism>
<evidence type="ECO:0000313" key="1">
    <source>
        <dbReference type="EMBL" id="KAG2282816.1"/>
    </source>
</evidence>
<dbReference type="AlphaFoldDB" id="A0A8X7UNS1"/>
<dbReference type="OrthoDB" id="10253254at2759"/>
<accession>A0A8X7UNS1</accession>
<keyword evidence="2" id="KW-1185">Reference proteome</keyword>
<dbReference type="InterPro" id="IPR027417">
    <property type="entry name" value="P-loop_NTPase"/>
</dbReference>
<evidence type="ECO:0000313" key="2">
    <source>
        <dbReference type="Proteomes" id="UP000886595"/>
    </source>
</evidence>